<reference evidence="1 2" key="1">
    <citation type="submission" date="2018-04" db="EMBL/GenBank/DDBJ databases">
        <title>Chitinophaga fuyangensis sp. nov., isolated from soil in a chemical factory.</title>
        <authorList>
            <person name="Chen K."/>
        </authorList>
    </citation>
    <scope>NUCLEOTIDE SEQUENCE [LARGE SCALE GENOMIC DNA]</scope>
    <source>
        <strain evidence="1 2">LY-1</strain>
    </source>
</reference>
<name>A0A2T7BN76_9BACT</name>
<keyword evidence="2" id="KW-1185">Reference proteome</keyword>
<proteinExistence type="predicted"/>
<dbReference type="EMBL" id="QCYK01000001">
    <property type="protein sequence ID" value="PUZ29090.1"/>
    <property type="molecule type" value="Genomic_DNA"/>
</dbReference>
<gene>
    <name evidence="1" type="ORF">DCC81_06380</name>
</gene>
<sequence length="169" mass="18608">MNRLLSLGLMACLLGTACHSPVAKQGADSTQVETSAGALRSFTIPDSSLRQISSPDTVFADGSRPSTWDIAGFSDPVAFKKFIALFKDWVAHDQVDSVIAHVKFPLAHYKTAAELKAKYNEVFDSTMKAVVIQQPLNSIFRNYQGAMLGNGQLWWNELDGQYRIIAINK</sequence>
<dbReference type="AlphaFoldDB" id="A0A2T7BN76"/>
<comment type="caution">
    <text evidence="1">The sequence shown here is derived from an EMBL/GenBank/DDBJ whole genome shotgun (WGS) entry which is preliminary data.</text>
</comment>
<organism evidence="1 2">
    <name type="scientific">Chitinophaga parva</name>
    <dbReference type="NCBI Taxonomy" id="2169414"/>
    <lineage>
        <taxon>Bacteria</taxon>
        <taxon>Pseudomonadati</taxon>
        <taxon>Bacteroidota</taxon>
        <taxon>Chitinophagia</taxon>
        <taxon>Chitinophagales</taxon>
        <taxon>Chitinophagaceae</taxon>
        <taxon>Chitinophaga</taxon>
    </lineage>
</organism>
<evidence type="ECO:0000313" key="1">
    <source>
        <dbReference type="EMBL" id="PUZ29090.1"/>
    </source>
</evidence>
<accession>A0A2T7BN76</accession>
<evidence type="ECO:0000313" key="2">
    <source>
        <dbReference type="Proteomes" id="UP000244450"/>
    </source>
</evidence>
<dbReference type="PROSITE" id="PS51257">
    <property type="entry name" value="PROKAR_LIPOPROTEIN"/>
    <property type="match status" value="1"/>
</dbReference>
<dbReference type="Proteomes" id="UP000244450">
    <property type="component" value="Unassembled WGS sequence"/>
</dbReference>
<dbReference type="OrthoDB" id="116695at2"/>
<protein>
    <recommendedName>
        <fullName evidence="3">Lipoprotein</fullName>
    </recommendedName>
</protein>
<dbReference type="RefSeq" id="WP_108685729.1">
    <property type="nucleotide sequence ID" value="NZ_QCYK01000001.1"/>
</dbReference>
<evidence type="ECO:0008006" key="3">
    <source>
        <dbReference type="Google" id="ProtNLM"/>
    </source>
</evidence>